<organism evidence="3 4">
    <name type="scientific">Massilia aerilata</name>
    <dbReference type="NCBI Taxonomy" id="453817"/>
    <lineage>
        <taxon>Bacteria</taxon>
        <taxon>Pseudomonadati</taxon>
        <taxon>Pseudomonadota</taxon>
        <taxon>Betaproteobacteria</taxon>
        <taxon>Burkholderiales</taxon>
        <taxon>Oxalobacteraceae</taxon>
        <taxon>Telluria group</taxon>
        <taxon>Massilia</taxon>
    </lineage>
</organism>
<dbReference type="Gene3D" id="3.30.450.90">
    <property type="match status" value="1"/>
</dbReference>
<dbReference type="EMBL" id="JBHSMZ010000014">
    <property type="protein sequence ID" value="MFC5550219.1"/>
    <property type="molecule type" value="Genomic_DNA"/>
</dbReference>
<dbReference type="CDD" id="cd01130">
    <property type="entry name" value="VirB11-like_ATPase"/>
    <property type="match status" value="1"/>
</dbReference>
<comment type="caution">
    <text evidence="3">The sequence shown here is derived from an EMBL/GenBank/DDBJ whole genome shotgun (WGS) entry which is preliminary data.</text>
</comment>
<dbReference type="Proteomes" id="UP001596086">
    <property type="component" value="Unassembled WGS sequence"/>
</dbReference>
<dbReference type="Gene3D" id="3.40.50.300">
    <property type="entry name" value="P-loop containing nucleotide triphosphate hydrolases"/>
    <property type="match status" value="1"/>
</dbReference>
<dbReference type="SUPFAM" id="SSF52540">
    <property type="entry name" value="P-loop containing nucleoside triphosphate hydrolases"/>
    <property type="match status" value="1"/>
</dbReference>
<sequence>MLKIDEIQAVLADQLRPVKPYLERNDVTELMINPGGHVYVEAKGVITYEGQLLTSTAIDMALTAVAKFVGQDALAGSKSALVGASIEDMRIAGAKAPTCPDGSFLTIRKHQDKGDRPTLERLIEMKALTAEQAEKLVDLIIRQRLNCIVAGATGSGKTTLLNALLSRIPPNERLVTIEDSREMQLAVPNVINLLSNPSNDIHARDLVQLAMRLRPDRLILGETRGHETYDLIRAFNSGHPGSVSTIHADSAEQALDALEMLYQMSLPANASMPPDLVRRYIAKSVHLVVFAGRRNVPNGEVTNVVRRIEQICLVKGVENGEYVFENVI</sequence>
<dbReference type="PANTHER" id="PTHR30486:SF6">
    <property type="entry name" value="TYPE IV PILUS RETRACTATION ATPASE PILT"/>
    <property type="match status" value="1"/>
</dbReference>
<evidence type="ECO:0000259" key="2">
    <source>
        <dbReference type="Pfam" id="PF00437"/>
    </source>
</evidence>
<proteinExistence type="inferred from homology"/>
<accession>A0ABW0S007</accession>
<keyword evidence="4" id="KW-1185">Reference proteome</keyword>
<dbReference type="PANTHER" id="PTHR30486">
    <property type="entry name" value="TWITCHING MOTILITY PROTEIN PILT"/>
    <property type="match status" value="1"/>
</dbReference>
<dbReference type="InterPro" id="IPR050921">
    <property type="entry name" value="T4SS_GSP_E_ATPase"/>
</dbReference>
<dbReference type="Pfam" id="PF00437">
    <property type="entry name" value="T2SSE"/>
    <property type="match status" value="1"/>
</dbReference>
<evidence type="ECO:0000313" key="3">
    <source>
        <dbReference type="EMBL" id="MFC5550219.1"/>
    </source>
</evidence>
<evidence type="ECO:0000313" key="4">
    <source>
        <dbReference type="Proteomes" id="UP001596086"/>
    </source>
</evidence>
<dbReference type="RefSeq" id="WP_379772477.1">
    <property type="nucleotide sequence ID" value="NZ_JBHSMZ010000014.1"/>
</dbReference>
<reference evidence="4" key="1">
    <citation type="journal article" date="2019" name="Int. J. Syst. Evol. Microbiol.">
        <title>The Global Catalogue of Microorganisms (GCM) 10K type strain sequencing project: providing services to taxonomists for standard genome sequencing and annotation.</title>
        <authorList>
            <consortium name="The Broad Institute Genomics Platform"/>
            <consortium name="The Broad Institute Genome Sequencing Center for Infectious Disease"/>
            <person name="Wu L."/>
            <person name="Ma J."/>
        </authorList>
    </citation>
    <scope>NUCLEOTIDE SEQUENCE [LARGE SCALE GENOMIC DNA]</scope>
    <source>
        <strain evidence="4">CGMCC 4.5798</strain>
    </source>
</reference>
<comment type="similarity">
    <text evidence="1">Belongs to the GSP E family.</text>
</comment>
<dbReference type="InterPro" id="IPR001482">
    <property type="entry name" value="T2SS/T4SS_dom"/>
</dbReference>
<name>A0ABW0S007_9BURK</name>
<protein>
    <submittedName>
        <fullName evidence="3">CpaF family protein</fullName>
    </submittedName>
</protein>
<evidence type="ECO:0000256" key="1">
    <source>
        <dbReference type="ARBA" id="ARBA00006611"/>
    </source>
</evidence>
<feature type="domain" description="Bacterial type II secretion system protein E" evidence="2">
    <location>
        <begin position="94"/>
        <end position="287"/>
    </location>
</feature>
<gene>
    <name evidence="3" type="ORF">ACFPO9_17020</name>
</gene>
<dbReference type="InterPro" id="IPR027417">
    <property type="entry name" value="P-loop_NTPase"/>
</dbReference>